<dbReference type="PANTHER" id="PTHR12486">
    <property type="entry name" value="APRATAXIN-RELATED"/>
    <property type="match status" value="1"/>
</dbReference>
<evidence type="ECO:0000313" key="4">
    <source>
        <dbReference type="Proteomes" id="UP000030752"/>
    </source>
</evidence>
<keyword evidence="4" id="KW-1185">Reference proteome</keyword>
<dbReference type="GO" id="GO:0000166">
    <property type="term" value="F:nucleotide binding"/>
    <property type="evidence" value="ECO:0007669"/>
    <property type="project" value="UniProtKB-KW"/>
</dbReference>
<organism evidence="3 4">
    <name type="scientific">Cyphellophora europaea (strain CBS 101466)</name>
    <name type="common">Phialophora europaea</name>
    <dbReference type="NCBI Taxonomy" id="1220924"/>
    <lineage>
        <taxon>Eukaryota</taxon>
        <taxon>Fungi</taxon>
        <taxon>Dikarya</taxon>
        <taxon>Ascomycota</taxon>
        <taxon>Pezizomycotina</taxon>
        <taxon>Eurotiomycetes</taxon>
        <taxon>Chaetothyriomycetidae</taxon>
        <taxon>Chaetothyriales</taxon>
        <taxon>Cyphellophoraceae</taxon>
        <taxon>Cyphellophora</taxon>
    </lineage>
</organism>
<proteinExistence type="predicted"/>
<dbReference type="InterPro" id="IPR036265">
    <property type="entry name" value="HIT-like_sf"/>
</dbReference>
<accession>W2RYH9</accession>
<protein>
    <recommendedName>
        <fullName evidence="5">HIT domain-containing protein</fullName>
    </recommendedName>
</protein>
<dbReference type="InParanoid" id="W2RYH9"/>
<dbReference type="EMBL" id="KB822720">
    <property type="protein sequence ID" value="ETN40848.1"/>
    <property type="molecule type" value="Genomic_DNA"/>
</dbReference>
<evidence type="ECO:0000256" key="1">
    <source>
        <dbReference type="ARBA" id="ARBA00022741"/>
    </source>
</evidence>
<dbReference type="Pfam" id="PF11969">
    <property type="entry name" value="DcpS_C"/>
    <property type="match status" value="1"/>
</dbReference>
<evidence type="ECO:0008006" key="5">
    <source>
        <dbReference type="Google" id="ProtNLM"/>
    </source>
</evidence>
<evidence type="ECO:0000313" key="3">
    <source>
        <dbReference type="EMBL" id="ETN40848.1"/>
    </source>
</evidence>
<dbReference type="SUPFAM" id="SSF54197">
    <property type="entry name" value="HIT-like"/>
    <property type="match status" value="1"/>
</dbReference>
<evidence type="ECO:0000256" key="2">
    <source>
        <dbReference type="ARBA" id="ARBA00022801"/>
    </source>
</evidence>
<dbReference type="VEuPathDB" id="FungiDB:HMPREF1541_05128"/>
<dbReference type="GO" id="GO:0016787">
    <property type="term" value="F:hydrolase activity"/>
    <property type="evidence" value="ECO:0007669"/>
    <property type="project" value="UniProtKB-KW"/>
</dbReference>
<dbReference type="RefSeq" id="XP_008717691.1">
    <property type="nucleotide sequence ID" value="XM_008719469.1"/>
</dbReference>
<sequence length="202" mass="23721">MQNARVSETCQVDNKERDATSVSSKWNMDSLRNILHYIWNLEWREKIEHDCLFCDSTNFREVVFEDDTILAVENHRKAGKSHWLIVPKASAGRHIRDIEALTSEDVPLLNKMDEVKKQLLRQHYPRVPPAAVHSGYHRGRRTLFGPVVWPDIISVHHLHLHVIVQPDFWLRLFKYPSWLPLMWISDQKVMARTSRGRVTPGM</sequence>
<reference evidence="3 4" key="1">
    <citation type="submission" date="2013-03" db="EMBL/GenBank/DDBJ databases">
        <title>The Genome Sequence of Phialophora europaea CBS 101466.</title>
        <authorList>
            <consortium name="The Broad Institute Genomics Platform"/>
            <person name="Cuomo C."/>
            <person name="de Hoog S."/>
            <person name="Gorbushina A."/>
            <person name="Walker B."/>
            <person name="Young S.K."/>
            <person name="Zeng Q."/>
            <person name="Gargeya S."/>
            <person name="Fitzgerald M."/>
            <person name="Haas B."/>
            <person name="Abouelleil A."/>
            <person name="Allen A.W."/>
            <person name="Alvarado L."/>
            <person name="Arachchi H.M."/>
            <person name="Berlin A.M."/>
            <person name="Chapman S.B."/>
            <person name="Gainer-Dewar J."/>
            <person name="Goldberg J."/>
            <person name="Griggs A."/>
            <person name="Gujja S."/>
            <person name="Hansen M."/>
            <person name="Howarth C."/>
            <person name="Imamovic A."/>
            <person name="Ireland A."/>
            <person name="Larimer J."/>
            <person name="McCowan C."/>
            <person name="Murphy C."/>
            <person name="Pearson M."/>
            <person name="Poon T.W."/>
            <person name="Priest M."/>
            <person name="Roberts A."/>
            <person name="Saif S."/>
            <person name="Shea T."/>
            <person name="Sisk P."/>
            <person name="Sykes S."/>
            <person name="Wortman J."/>
            <person name="Nusbaum C."/>
            <person name="Birren B."/>
        </authorList>
    </citation>
    <scope>NUCLEOTIDE SEQUENCE [LARGE SCALE GENOMIC DNA]</scope>
    <source>
        <strain evidence="3 4">CBS 101466</strain>
    </source>
</reference>
<dbReference type="STRING" id="1220924.W2RYH9"/>
<dbReference type="PANTHER" id="PTHR12486:SF5">
    <property type="entry name" value="ADENOSINE 5'-MONOPHOSPHORAMIDASE HINT3"/>
    <property type="match status" value="1"/>
</dbReference>
<dbReference type="OrthoDB" id="1915375at2759"/>
<dbReference type="AlphaFoldDB" id="W2RYH9"/>
<gene>
    <name evidence="3" type="ORF">HMPREF1541_05128</name>
</gene>
<dbReference type="eggNOG" id="ENOG502SCCD">
    <property type="taxonomic scope" value="Eukaryota"/>
</dbReference>
<dbReference type="HOGENOM" id="CLU_1563080_0_0_1"/>
<dbReference type="GeneID" id="19972467"/>
<keyword evidence="2" id="KW-0378">Hydrolase</keyword>
<dbReference type="Gene3D" id="3.30.428.10">
    <property type="entry name" value="HIT-like"/>
    <property type="match status" value="1"/>
</dbReference>
<name>W2RYH9_CYPE1</name>
<dbReference type="Proteomes" id="UP000030752">
    <property type="component" value="Unassembled WGS sequence"/>
</dbReference>
<keyword evidence="1" id="KW-0547">Nucleotide-binding</keyword>